<feature type="region of interest" description="Disordered" evidence="2">
    <location>
        <begin position="211"/>
        <end position="241"/>
    </location>
</feature>
<keyword evidence="3" id="KW-0732">Signal</keyword>
<keyword evidence="1" id="KW-0677">Repeat</keyword>
<dbReference type="InterPro" id="IPR001119">
    <property type="entry name" value="SLH_dom"/>
</dbReference>
<dbReference type="SUPFAM" id="SSF49299">
    <property type="entry name" value="PKD domain"/>
    <property type="match status" value="2"/>
</dbReference>
<feature type="compositionally biased region" description="Gly residues" evidence="2">
    <location>
        <begin position="232"/>
        <end position="241"/>
    </location>
</feature>
<sequence length="1313" mass="144059">MREKLKKSASLLLILCLVLSVIGGSAYAAHRYFEDAKGHWAEEAIQKLTEQGVIAGYPDGLCHPDEMITRAEFATLLARTLAENVPTTENKMIFADISGHWAESSICYLLGENIIVPEEYENNHFEPNKLITRLEMVKMIVRVLGMDCHSEDCLCDLDFTDISFLEKEDQLYLCIGNKQFIINGYPDGSVKPNDNATRGEAFEMLVKEEEAKDKLEQEQQKPPVVKPDEKPSGGGNGGGGSSYVPAPQFAFTIPENCYVGDELKIAPTSKYVSTVSWSITKDELPVELAKSFEGELTKDGGTLKAKEVGKYTITATAKNSRGKEVIHSQTVTIYPVVGINFTLPETAHTDTSIALDLKTENLSAYPVVWTVTKNGETADLAKVITGSLGNTGGTIQFKEHGSYTLTAAITDSLGKVSAVSQSIVVYPVVEVKLTLPNLSHTDKTVILQTESKNAEGLTADWVLTKDGAPVGLESQIEGNVSLADSNIRFKEKGVYQLTITLTDKTGRAFADTAKITVYPVGVVGFYLPSILHTDDTVKVETTLTEIGEKQAVWTVFKNGTEVSLENCISGTLTNNGGNIRFKDKGEYMLKCSFTDEGGRKYAYEQAVKVYPVPTVTYTQPKLIHTDTEVEINTTTTDLDDLTLEWLVDNTFGYQDWNTFVTGKLHNEGGSIHFKRVGIYELVARITDETGRVFLFEPKNKTEVLPVLALGFTLPEIAYTDTQINIRTSGHNNTLPVEWTLTKDGKEVYVVQALDGTLNKLGGKVTFKEHGNYVLTATMTDLLGRSYAHSESITIMPIFDFAFTMPVEVHYGTEFAVTVEKAEHMENAAVAWTLTKDDVPANYTGTLTKSGGTIAVADTGTFTLTSVATDRLGRESRHSQKVSITNTAPMVTSITATPTRTVKDGKFFVNITATANDTDGDTTTLEWENRTADDYYAVGTHTIRVRAKDIAGAYSEWSEKTFTIQNSAPTVTLTATPTRTVKNGKFLVSITATANDTDGDITTLEWENRTADDYYAVGTHTIRVRAKDVAGAYSEWSEKTFTIQSFAPTVTLTVTPTRTVKNGKFLVNITATANDTDGDTTTLEWENKVADNYYAVGTYTIRVRAKDSTGLYSDWVSKTFTIQSSAPTRPVIARTPNSNSVAPGTAVTITAESTDADGDAITYVWENRPNESHVYSLGKNVVRVKAVDATGAESPWAAIVFFVADSNGSGGMTLTGPDSTILENGIEGATITKYTFTVPPVSGHSGNDYGRVRGYNVLTKQWDQLDYGTTSNGISFERNLNSRLYSKLEFYYYTNHNCMYNKSNITYSVEYFFE</sequence>
<dbReference type="RefSeq" id="WP_271011789.1">
    <property type="nucleotide sequence ID" value="NZ_JAQIFT010000033.1"/>
</dbReference>
<keyword evidence="6" id="KW-1185">Reference proteome</keyword>
<dbReference type="PANTHER" id="PTHR43308:SF5">
    <property type="entry name" value="S-LAYER PROTEIN _ PEPTIDOGLYCAN ENDO-BETA-N-ACETYLGLUCOSAMINIDASE"/>
    <property type="match status" value="1"/>
</dbReference>
<feature type="domain" description="SLH" evidence="4">
    <location>
        <begin position="156"/>
        <end position="219"/>
    </location>
</feature>
<dbReference type="InterPro" id="IPR051465">
    <property type="entry name" value="Cell_Envelope_Struct_Comp"/>
</dbReference>
<dbReference type="InterPro" id="IPR035986">
    <property type="entry name" value="PKD_dom_sf"/>
</dbReference>
<evidence type="ECO:0000313" key="6">
    <source>
        <dbReference type="Proteomes" id="UP001169242"/>
    </source>
</evidence>
<dbReference type="Proteomes" id="UP001169242">
    <property type="component" value="Unassembled WGS sequence"/>
</dbReference>
<feature type="domain" description="SLH" evidence="4">
    <location>
        <begin position="28"/>
        <end position="91"/>
    </location>
</feature>
<dbReference type="EMBL" id="JAQIFT010000033">
    <property type="protein sequence ID" value="MDA3731404.1"/>
    <property type="molecule type" value="Genomic_DNA"/>
</dbReference>
<dbReference type="PROSITE" id="PS51272">
    <property type="entry name" value="SLH"/>
    <property type="match status" value="3"/>
</dbReference>
<feature type="chain" id="PRO_5041441897" evidence="3">
    <location>
        <begin position="29"/>
        <end position="1313"/>
    </location>
</feature>
<protein>
    <submittedName>
        <fullName evidence="5">S-layer homology domain-containing protein</fullName>
    </submittedName>
</protein>
<evidence type="ECO:0000256" key="2">
    <source>
        <dbReference type="SAM" id="MobiDB-lite"/>
    </source>
</evidence>
<evidence type="ECO:0000313" key="5">
    <source>
        <dbReference type="EMBL" id="MDA3731404.1"/>
    </source>
</evidence>
<dbReference type="PANTHER" id="PTHR43308">
    <property type="entry name" value="OUTER MEMBRANE PROTEIN ALPHA-RELATED"/>
    <property type="match status" value="1"/>
</dbReference>
<evidence type="ECO:0000256" key="1">
    <source>
        <dbReference type="ARBA" id="ARBA00022737"/>
    </source>
</evidence>
<dbReference type="Pfam" id="PF00395">
    <property type="entry name" value="SLH"/>
    <property type="match status" value="3"/>
</dbReference>
<organism evidence="5 6">
    <name type="scientific">Holtiella tumoricola</name>
    <dbReference type="NCBI Taxonomy" id="3018743"/>
    <lineage>
        <taxon>Bacteria</taxon>
        <taxon>Bacillati</taxon>
        <taxon>Bacillota</taxon>
        <taxon>Clostridia</taxon>
        <taxon>Lachnospirales</taxon>
        <taxon>Cellulosilyticaceae</taxon>
        <taxon>Holtiella</taxon>
    </lineage>
</organism>
<reference evidence="5" key="1">
    <citation type="journal article" date="2023" name="Int. J. Syst. Evol. Microbiol.">
        <title>&lt;i&gt;Holtiella tumoricola&lt;/i&gt; gen. nov. sp. nov., isolated from a human clinical sample.</title>
        <authorList>
            <person name="Allen-Vercoe E."/>
            <person name="Daigneault M.C."/>
            <person name="Vancuren S.J."/>
            <person name="Cochrane K."/>
            <person name="O'Neal L.L."/>
            <person name="Sankaranarayanan K."/>
            <person name="Lawson P.A."/>
        </authorList>
    </citation>
    <scope>NUCLEOTIDE SEQUENCE</scope>
    <source>
        <strain evidence="5">CC70A</strain>
    </source>
</reference>
<gene>
    <name evidence="5" type="ORF">PBV87_07935</name>
</gene>
<evidence type="ECO:0000256" key="3">
    <source>
        <dbReference type="SAM" id="SignalP"/>
    </source>
</evidence>
<proteinExistence type="predicted"/>
<feature type="domain" description="SLH" evidence="4">
    <location>
        <begin position="94"/>
        <end position="154"/>
    </location>
</feature>
<feature type="signal peptide" evidence="3">
    <location>
        <begin position="1"/>
        <end position="28"/>
    </location>
</feature>
<name>A0AA42J0I2_9FIRM</name>
<evidence type="ECO:0000259" key="4">
    <source>
        <dbReference type="PROSITE" id="PS51272"/>
    </source>
</evidence>
<accession>A0AA42J0I2</accession>
<comment type="caution">
    <text evidence="5">The sequence shown here is derived from an EMBL/GenBank/DDBJ whole genome shotgun (WGS) entry which is preliminary data.</text>
</comment>